<keyword evidence="6" id="KW-0479">Metal-binding</keyword>
<dbReference type="InterPro" id="IPR002077">
    <property type="entry name" value="VDCCAlpha1"/>
</dbReference>
<dbReference type="Gene3D" id="1.10.238.10">
    <property type="entry name" value="EF-hand"/>
    <property type="match status" value="1"/>
</dbReference>
<evidence type="ECO:0000256" key="13">
    <source>
        <dbReference type="ARBA" id="ARBA00023180"/>
    </source>
</evidence>
<dbReference type="Gene3D" id="1.10.287.70">
    <property type="match status" value="3"/>
</dbReference>
<evidence type="ECO:0000256" key="17">
    <source>
        <dbReference type="SAM" id="SignalP"/>
    </source>
</evidence>
<evidence type="ECO:0000256" key="5">
    <source>
        <dbReference type="ARBA" id="ARBA00022692"/>
    </source>
</evidence>
<feature type="domain" description="Ion transport" evidence="18">
    <location>
        <begin position="519"/>
        <end position="769"/>
    </location>
</feature>
<feature type="domain" description="Ion transport" evidence="18">
    <location>
        <begin position="167"/>
        <end position="471"/>
    </location>
</feature>
<accession>A0ABN7S1C4</accession>
<comment type="subcellular location">
    <subcellularLocation>
        <location evidence="1 15">Membrane</location>
        <topology evidence="1 15">Multi-pass membrane protein</topology>
    </subcellularLocation>
</comment>
<feature type="transmembrane region" description="Helical" evidence="16">
    <location>
        <begin position="439"/>
        <end position="464"/>
    </location>
</feature>
<dbReference type="EMBL" id="OU015568">
    <property type="protein sequence ID" value="CAG5088608.1"/>
    <property type="molecule type" value="Genomic_DNA"/>
</dbReference>
<feature type="transmembrane region" description="Helical" evidence="16">
    <location>
        <begin position="205"/>
        <end position="226"/>
    </location>
</feature>
<feature type="chain" id="PRO_5045823120" evidence="17">
    <location>
        <begin position="18"/>
        <end position="1113"/>
    </location>
</feature>
<keyword evidence="11" id="KW-0406">Ion transport</keyword>
<name>A0ABN7S1C4_OIKDI</name>
<feature type="transmembrane region" description="Helical" evidence="16">
    <location>
        <begin position="550"/>
        <end position="571"/>
    </location>
</feature>
<dbReference type="Pfam" id="PF00520">
    <property type="entry name" value="Ion_trans"/>
    <property type="match status" value="3"/>
</dbReference>
<evidence type="ECO:0000256" key="1">
    <source>
        <dbReference type="ARBA" id="ARBA00004141"/>
    </source>
</evidence>
<keyword evidence="3 15" id="KW-0109">Calcium transport</keyword>
<feature type="signal peptide" evidence="17">
    <location>
        <begin position="1"/>
        <end position="17"/>
    </location>
</feature>
<evidence type="ECO:0000256" key="16">
    <source>
        <dbReference type="SAM" id="Phobius"/>
    </source>
</evidence>
<feature type="transmembrane region" description="Helical" evidence="16">
    <location>
        <begin position="647"/>
        <end position="669"/>
    </location>
</feature>
<keyword evidence="17" id="KW-0732">Signal</keyword>
<gene>
    <name evidence="21" type="ORF">OKIOD_LOCUS3457</name>
</gene>
<sequence>MLMVFALLGMQLFGGRSNFPDGIPNQNYDRFFPAFLTVFQVLTGEDWVSIMHTTINGMGGVDGGGFIYSVYYVIVTLIGNFVLLNVFLAIAVDNLANAAELSEDEEEVEEARKSNINRELDPIIGEDDSNGEEAEAKLPPLIDDSSLFIFEKTNPIRVACTKVNSSPLFINFILVIIGLSSLALAADDPIATNPDLVTVLYYADLIFTCVFIFETIVKIIALGFILHPGSFMRSIWNVLDIIVVVGAILGLVLVGEPPGRDCDDELTLFLEPNCKNEEQEKVEDGSDLGFIKTLRVFRVLRPLKSVQRLPKLQAVFNGFITSIVNVAPILSIYGLFMLIFSVVGMELFGGKFFSCSDPTKMTEAECTGHSIDEVDSLGHPISISENEWLQHDFHFDDFPNAFLSLYVFSTGASWPDGLWNSIETTKVDRGPVKYSRMDYAIFYVVFIIVFPFFFVNVFIAFVILTFQSEGDDQLAEQCSLEKTVIQCIDYAINAKPISKYMPKNKKSYQFIIWKIVTNEYFDNFILLLIILNTVTLMIKHYSMSIEFEFMLSVTNVCFTTLFSIECTMKIFGFGPLNYFSDAWNLFDFVTVVGSLLDTSLVFLLPEDSNVNLAILRLFRAARLLKLLRQSENIRILLWTFMQSLKSLPYVCLLIFLLFFIYSIVGIQMFGNIKLDEESDINYRNNFQNFGMAMLLLFRVSTGDGWQGIMLSCIDAECDPATLKAGSTKRCGSKVAIPFFTTFIFLGSFIMLNLFVAVIMDQFEFLTKDSSVLGPHHLDKFAAAWSDYDPHATWKCKYTDVQKILTRLHPPLGMGDNAPQRLVYKRLIDMDCPLDEDGKVHFTTVLIAMIRCSLDVYQISKEDSDYATFKDKLKLDAEFREQVEKQWCQLSKSRIDEIIPPENSRNLKTLTLGKIYGILLMFEHWQVYEDRRDMIRRTKFEMNKKKEIQDMIQRLKMYEAREKLANRGIELPVILPKKEEKIQPSLAILTMSKEEVSDKYILEDNFSRPEIDQEVEQTQRRSMPRIYVQGSIDQAEVTSEETMEDEKLSEQSFFPIPKPRLTKTLSVPIPKPRLSTYSSFVDYRTSIADSCSLPSMNFSESEDDHDCFETELPL</sequence>
<dbReference type="Pfam" id="PF08763">
    <property type="entry name" value="Ca_chan_IQ"/>
    <property type="match status" value="1"/>
</dbReference>
<dbReference type="Gene3D" id="1.20.120.350">
    <property type="entry name" value="Voltage-gated potassium channels. Chain C"/>
    <property type="match status" value="2"/>
</dbReference>
<comment type="similarity">
    <text evidence="15">Belongs to the calcium channel alpha-1 subunit (TC 1.A.1.11) family.</text>
</comment>
<evidence type="ECO:0000256" key="4">
    <source>
        <dbReference type="ARBA" id="ARBA00022673"/>
    </source>
</evidence>
<dbReference type="PRINTS" id="PR00167">
    <property type="entry name" value="CACHANNEL"/>
</dbReference>
<feature type="domain" description="Ion transport" evidence="18">
    <location>
        <begin position="2"/>
        <end position="100"/>
    </location>
</feature>
<feature type="domain" description="Voltage-dependent calcium channel alpha-1 subunit IQ" evidence="19">
    <location>
        <begin position="842"/>
        <end position="926"/>
    </location>
</feature>
<evidence type="ECO:0000313" key="21">
    <source>
        <dbReference type="EMBL" id="CAG5088608.1"/>
    </source>
</evidence>
<evidence type="ECO:0000259" key="19">
    <source>
        <dbReference type="Pfam" id="PF08763"/>
    </source>
</evidence>
<organism evidence="21 22">
    <name type="scientific">Oikopleura dioica</name>
    <name type="common">Tunicate</name>
    <dbReference type="NCBI Taxonomy" id="34765"/>
    <lineage>
        <taxon>Eukaryota</taxon>
        <taxon>Metazoa</taxon>
        <taxon>Chordata</taxon>
        <taxon>Tunicata</taxon>
        <taxon>Appendicularia</taxon>
        <taxon>Copelata</taxon>
        <taxon>Oikopleuridae</taxon>
        <taxon>Oikopleura</taxon>
    </lineage>
</organism>
<evidence type="ECO:0000259" key="20">
    <source>
        <dbReference type="Pfam" id="PF16905"/>
    </source>
</evidence>
<dbReference type="InterPro" id="IPR027359">
    <property type="entry name" value="Volt_channel_dom_sf"/>
</dbReference>
<evidence type="ECO:0000256" key="2">
    <source>
        <dbReference type="ARBA" id="ARBA00022448"/>
    </source>
</evidence>
<keyword evidence="10 16" id="KW-1133">Transmembrane helix</keyword>
<protein>
    <submittedName>
        <fullName evidence="21">Oidioi.mRNA.OKI2018_I69.PAR.g11899.t1.cds</fullName>
    </submittedName>
</protein>
<reference evidence="21 22" key="1">
    <citation type="submission" date="2021-04" db="EMBL/GenBank/DDBJ databases">
        <authorList>
            <person name="Bliznina A."/>
        </authorList>
    </citation>
    <scope>NUCLEOTIDE SEQUENCE [LARGE SCALE GENOMIC DNA]</scope>
</reference>
<feature type="transmembrane region" description="Helical" evidence="16">
    <location>
        <begin position="168"/>
        <end position="185"/>
    </location>
</feature>
<feature type="transmembrane region" description="Helical" evidence="16">
    <location>
        <begin position="238"/>
        <end position="255"/>
    </location>
</feature>
<dbReference type="InterPro" id="IPR031649">
    <property type="entry name" value="GPHH_dom"/>
</dbReference>
<dbReference type="Pfam" id="PF16905">
    <property type="entry name" value="GPHH"/>
    <property type="match status" value="1"/>
</dbReference>
<dbReference type="PANTHER" id="PTHR45628">
    <property type="entry name" value="VOLTAGE-DEPENDENT CALCIUM CHANNEL TYPE A SUBUNIT ALPHA-1"/>
    <property type="match status" value="1"/>
</dbReference>
<evidence type="ECO:0000256" key="3">
    <source>
        <dbReference type="ARBA" id="ARBA00022568"/>
    </source>
</evidence>
<dbReference type="InterPro" id="IPR014873">
    <property type="entry name" value="VDCC_a1su_IQ"/>
</dbReference>
<dbReference type="InterPro" id="IPR050599">
    <property type="entry name" value="VDCC_alpha-1_subunit"/>
</dbReference>
<dbReference type="InterPro" id="IPR005821">
    <property type="entry name" value="Ion_trans_dom"/>
</dbReference>
<keyword evidence="13" id="KW-0325">Glycoprotein</keyword>
<keyword evidence="4 15" id="KW-0107">Calcium channel</keyword>
<evidence type="ECO:0000256" key="11">
    <source>
        <dbReference type="ARBA" id="ARBA00023065"/>
    </source>
</evidence>
<evidence type="ECO:0000313" key="22">
    <source>
        <dbReference type="Proteomes" id="UP001158576"/>
    </source>
</evidence>
<keyword evidence="14" id="KW-0407">Ion channel</keyword>
<keyword evidence="8 15" id="KW-0106">Calcium</keyword>
<dbReference type="PANTHER" id="PTHR45628:SF7">
    <property type="entry name" value="VOLTAGE-DEPENDENT CALCIUM CHANNEL TYPE A SUBUNIT ALPHA-1"/>
    <property type="match status" value="1"/>
</dbReference>
<feature type="transmembrane region" description="Helical" evidence="16">
    <location>
        <begin position="734"/>
        <end position="759"/>
    </location>
</feature>
<keyword evidence="5 16" id="KW-0812">Transmembrane</keyword>
<evidence type="ECO:0000256" key="14">
    <source>
        <dbReference type="ARBA" id="ARBA00023303"/>
    </source>
</evidence>
<evidence type="ECO:0000256" key="8">
    <source>
        <dbReference type="ARBA" id="ARBA00022837"/>
    </source>
</evidence>
<keyword evidence="2" id="KW-0813">Transport</keyword>
<dbReference type="Proteomes" id="UP001158576">
    <property type="component" value="Chromosome PAR"/>
</dbReference>
<keyword evidence="22" id="KW-1185">Reference proteome</keyword>
<keyword evidence="9 15" id="KW-0851">Voltage-gated channel</keyword>
<evidence type="ECO:0000256" key="6">
    <source>
        <dbReference type="ARBA" id="ARBA00022723"/>
    </source>
</evidence>
<feature type="transmembrane region" description="Helical" evidence="16">
    <location>
        <begin position="319"/>
        <end position="343"/>
    </location>
</feature>
<keyword evidence="12 16" id="KW-0472">Membrane</keyword>
<dbReference type="SUPFAM" id="SSF81324">
    <property type="entry name" value="Voltage-gated potassium channels"/>
    <property type="match status" value="3"/>
</dbReference>
<feature type="transmembrane region" description="Helical" evidence="16">
    <location>
        <begin position="520"/>
        <end position="538"/>
    </location>
</feature>
<evidence type="ECO:0000256" key="10">
    <source>
        <dbReference type="ARBA" id="ARBA00022989"/>
    </source>
</evidence>
<proteinExistence type="inferred from homology"/>
<feature type="transmembrane region" description="Helical" evidence="16">
    <location>
        <begin position="70"/>
        <end position="92"/>
    </location>
</feature>
<evidence type="ECO:0000256" key="15">
    <source>
        <dbReference type="RuleBase" id="RU003808"/>
    </source>
</evidence>
<evidence type="ECO:0000256" key="9">
    <source>
        <dbReference type="ARBA" id="ARBA00022882"/>
    </source>
</evidence>
<evidence type="ECO:0000259" key="18">
    <source>
        <dbReference type="Pfam" id="PF00520"/>
    </source>
</evidence>
<evidence type="ECO:0000256" key="7">
    <source>
        <dbReference type="ARBA" id="ARBA00022737"/>
    </source>
</evidence>
<evidence type="ECO:0000256" key="12">
    <source>
        <dbReference type="ARBA" id="ARBA00023136"/>
    </source>
</evidence>
<keyword evidence="7" id="KW-0677">Repeat</keyword>
<feature type="domain" description="Voltage-dependent L-type calcium channel IQ-associated" evidence="20">
    <location>
        <begin position="780"/>
        <end position="832"/>
    </location>
</feature>